<dbReference type="RefSeq" id="WP_000460233.1">
    <property type="nucleotide sequence ID" value="NZ_CP093424.1"/>
</dbReference>
<organism evidence="2 3">
    <name type="scientific">Bacillus pacificus</name>
    <dbReference type="NCBI Taxonomy" id="2026187"/>
    <lineage>
        <taxon>Bacteria</taxon>
        <taxon>Bacillati</taxon>
        <taxon>Bacillota</taxon>
        <taxon>Bacilli</taxon>
        <taxon>Bacillales</taxon>
        <taxon>Bacillaceae</taxon>
        <taxon>Bacillus</taxon>
        <taxon>Bacillus cereus group</taxon>
    </lineage>
</organism>
<dbReference type="EMBL" id="FWZB01000054">
    <property type="protein sequence ID" value="SME45466.1"/>
    <property type="molecule type" value="Genomic_DNA"/>
</dbReference>
<dbReference type="Proteomes" id="UP000194499">
    <property type="component" value="Unassembled WGS sequence"/>
</dbReference>
<accession>A0A1Y6AS30</accession>
<evidence type="ECO:0000313" key="1">
    <source>
        <dbReference type="EMBL" id="QHH90959.1"/>
    </source>
</evidence>
<name>A0A3P1B110_9BACI</name>
<reference evidence="1 4" key="3">
    <citation type="submission" date="2019-07" db="EMBL/GenBank/DDBJ databases">
        <authorList>
            <person name="Yu W.S."/>
            <person name="Cheong H.-M."/>
            <person name="Choi Y."/>
            <person name="Hwang K.J."/>
            <person name="Jung K."/>
            <person name="Lee S."/>
            <person name="Choi C."/>
        </authorList>
    </citation>
    <scope>NUCLEOTIDE SEQUENCE [LARGE SCALE GENOMIC DNA]</scope>
    <source>
        <strain evidence="1 4">NCCP 15909</strain>
    </source>
</reference>
<proteinExistence type="predicted"/>
<reference evidence="3" key="2">
    <citation type="submission" date="2017-04" db="EMBL/GenBank/DDBJ databases">
        <authorList>
            <person name="Criscuolo A."/>
        </authorList>
    </citation>
    <scope>NUCLEOTIDE SEQUENCE [LARGE SCALE GENOMIC DNA]</scope>
</reference>
<reference evidence="2" key="1">
    <citation type="submission" date="2017-04" db="EMBL/GenBank/DDBJ databases">
        <authorList>
            <person name="Afonso C.L."/>
            <person name="Miller P.J."/>
            <person name="Scott M.A."/>
            <person name="Spackman E."/>
            <person name="Goraichik I."/>
            <person name="Dimitrov K.M."/>
            <person name="Suarez D.L."/>
            <person name="Swayne D.E."/>
        </authorList>
    </citation>
    <scope>NUCLEOTIDE SEQUENCE [LARGE SCALE GENOMIC DNA]</scope>
    <source>
        <strain evidence="2">16-00191</strain>
    </source>
</reference>
<evidence type="ECO:0000313" key="3">
    <source>
        <dbReference type="Proteomes" id="UP000194499"/>
    </source>
</evidence>
<dbReference type="EMBL" id="CP041979">
    <property type="protein sequence ID" value="QHH90959.1"/>
    <property type="molecule type" value="Genomic_DNA"/>
</dbReference>
<dbReference type="InterPro" id="IPR005331">
    <property type="entry name" value="Sulfotransferase"/>
</dbReference>
<gene>
    <name evidence="2" type="ORF">BACERE00191_05498</name>
    <name evidence="1" type="ORF">FPL01_21320</name>
</gene>
<dbReference type="GO" id="GO:0008146">
    <property type="term" value="F:sulfotransferase activity"/>
    <property type="evidence" value="ECO:0007669"/>
    <property type="project" value="InterPro"/>
</dbReference>
<evidence type="ECO:0000313" key="4">
    <source>
        <dbReference type="Proteomes" id="UP000464796"/>
    </source>
</evidence>
<accession>A0A3P1B110</accession>
<dbReference type="Proteomes" id="UP000464796">
    <property type="component" value="Chromosome"/>
</dbReference>
<keyword evidence="4" id="KW-1185">Reference proteome</keyword>
<dbReference type="Pfam" id="PF03567">
    <property type="entry name" value="Sulfotransfer_2"/>
    <property type="match status" value="1"/>
</dbReference>
<protein>
    <submittedName>
        <fullName evidence="2">Sulfotransferase family protein</fullName>
    </submittedName>
</protein>
<dbReference type="GO" id="GO:0016020">
    <property type="term" value="C:membrane"/>
    <property type="evidence" value="ECO:0007669"/>
    <property type="project" value="InterPro"/>
</dbReference>
<sequence length="263" mass="31410">MFDPTLLHIINAHSRNPHYHKKFPIILFWSQKSGCTSLAKWFFYQIDLLQTALNYSPFIHNYEYDIYKNAPAYSLRLGIALREKQKETFKLVRNPYKRAVSSFVSLIAPPYIENPEWKPIRKFLYQDENSSKGLSFKQFLYYLLINGAQANSINPHFTQQYIADEEKYVTNYIYLENFNQDMKALEKRFELKNAPINEFSTSWHHQTPSMIYKGNFSESDITDPLFPRLPTFESFYDTECIQLVQTIFQNDFNTYKYSKEYPY</sequence>
<dbReference type="AlphaFoldDB" id="A0A3P1B110"/>
<keyword evidence="2" id="KW-0808">Transferase</keyword>
<evidence type="ECO:0000313" key="2">
    <source>
        <dbReference type="EMBL" id="SME45466.1"/>
    </source>
</evidence>